<evidence type="ECO:0000313" key="3">
    <source>
        <dbReference type="Proteomes" id="UP000027265"/>
    </source>
</evidence>
<dbReference type="Pfam" id="PF04119">
    <property type="entry name" value="HSP9_HSP12"/>
    <property type="match status" value="1"/>
</dbReference>
<dbReference type="Gene3D" id="6.10.250.2440">
    <property type="match status" value="2"/>
</dbReference>
<evidence type="ECO:0000313" key="2">
    <source>
        <dbReference type="EMBL" id="KDQ57469.1"/>
    </source>
</evidence>
<dbReference type="InParanoid" id="A0A067PRW5"/>
<organism evidence="2 3">
    <name type="scientific">Jaapia argillacea MUCL 33604</name>
    <dbReference type="NCBI Taxonomy" id="933084"/>
    <lineage>
        <taxon>Eukaryota</taxon>
        <taxon>Fungi</taxon>
        <taxon>Dikarya</taxon>
        <taxon>Basidiomycota</taxon>
        <taxon>Agaricomycotina</taxon>
        <taxon>Agaricomycetes</taxon>
        <taxon>Agaricomycetidae</taxon>
        <taxon>Jaapiales</taxon>
        <taxon>Jaapiaceae</taxon>
        <taxon>Jaapia</taxon>
    </lineage>
</organism>
<feature type="region of interest" description="Disordered" evidence="1">
    <location>
        <begin position="1"/>
        <end position="86"/>
    </location>
</feature>
<feature type="compositionally biased region" description="Polar residues" evidence="1">
    <location>
        <begin position="39"/>
        <end position="68"/>
    </location>
</feature>
<accession>A0A067PRW5</accession>
<dbReference type="PIRSF" id="PIRSF002590">
    <property type="entry name" value="HSP9/HSP12_fun"/>
    <property type="match status" value="1"/>
</dbReference>
<feature type="compositionally biased region" description="Basic and acidic residues" evidence="1">
    <location>
        <begin position="25"/>
        <end position="37"/>
    </location>
</feature>
<keyword evidence="3" id="KW-1185">Reference proteome</keyword>
<sequence length="86" mass="8974">MSDTGRQSLGDKAGSALKPDSQKSTTEHAGDWMKGKSDSAASTMQPQSEKSTTQKVGDSISGNQNQDQEGLMDKAKNTLGLGGSQK</sequence>
<dbReference type="EMBL" id="KL197719">
    <property type="protein sequence ID" value="KDQ57469.1"/>
    <property type="molecule type" value="Genomic_DNA"/>
</dbReference>
<name>A0A067PRW5_9AGAM</name>
<dbReference type="Proteomes" id="UP000027265">
    <property type="component" value="Unassembled WGS sequence"/>
</dbReference>
<dbReference type="OrthoDB" id="2348401at2759"/>
<proteinExistence type="predicted"/>
<gene>
    <name evidence="2" type="ORF">JAAARDRAFT_156173</name>
</gene>
<dbReference type="AlphaFoldDB" id="A0A067PRW5"/>
<dbReference type="InterPro" id="IPR007250">
    <property type="entry name" value="HSP9_HSP12"/>
</dbReference>
<evidence type="ECO:0000256" key="1">
    <source>
        <dbReference type="SAM" id="MobiDB-lite"/>
    </source>
</evidence>
<reference evidence="3" key="1">
    <citation type="journal article" date="2014" name="Proc. Natl. Acad. Sci. U.S.A.">
        <title>Extensive sampling of basidiomycete genomes demonstrates inadequacy of the white-rot/brown-rot paradigm for wood decay fungi.</title>
        <authorList>
            <person name="Riley R."/>
            <person name="Salamov A.A."/>
            <person name="Brown D.W."/>
            <person name="Nagy L.G."/>
            <person name="Floudas D."/>
            <person name="Held B.W."/>
            <person name="Levasseur A."/>
            <person name="Lombard V."/>
            <person name="Morin E."/>
            <person name="Otillar R."/>
            <person name="Lindquist E.A."/>
            <person name="Sun H."/>
            <person name="LaButti K.M."/>
            <person name="Schmutz J."/>
            <person name="Jabbour D."/>
            <person name="Luo H."/>
            <person name="Baker S.E."/>
            <person name="Pisabarro A.G."/>
            <person name="Walton J.D."/>
            <person name="Blanchette R.A."/>
            <person name="Henrissat B."/>
            <person name="Martin F."/>
            <person name="Cullen D."/>
            <person name="Hibbett D.S."/>
            <person name="Grigoriev I.V."/>
        </authorList>
    </citation>
    <scope>NUCLEOTIDE SEQUENCE [LARGE SCALE GENOMIC DNA]</scope>
    <source>
        <strain evidence="3">MUCL 33604</strain>
    </source>
</reference>
<protein>
    <submittedName>
        <fullName evidence="2">Uncharacterized protein</fullName>
    </submittedName>
</protein>
<dbReference type="HOGENOM" id="CLU_102617_3_0_1"/>
<dbReference type="STRING" id="933084.A0A067PRW5"/>